<feature type="compositionally biased region" description="Basic and acidic residues" evidence="1">
    <location>
        <begin position="103"/>
        <end position="131"/>
    </location>
</feature>
<dbReference type="Proteomes" id="UP001140453">
    <property type="component" value="Unassembled WGS sequence"/>
</dbReference>
<feature type="region of interest" description="Disordered" evidence="1">
    <location>
        <begin position="482"/>
        <end position="515"/>
    </location>
</feature>
<proteinExistence type="predicted"/>
<protein>
    <recommendedName>
        <fullName evidence="5">Modin</fullName>
    </recommendedName>
</protein>
<evidence type="ECO:0000313" key="4">
    <source>
        <dbReference type="Proteomes" id="UP001140453"/>
    </source>
</evidence>
<feature type="region of interest" description="Disordered" evidence="1">
    <location>
        <begin position="87"/>
        <end position="131"/>
    </location>
</feature>
<evidence type="ECO:0000313" key="3">
    <source>
        <dbReference type="EMBL" id="KAJ4393474.1"/>
    </source>
</evidence>
<evidence type="ECO:0000256" key="1">
    <source>
        <dbReference type="SAM" id="MobiDB-lite"/>
    </source>
</evidence>
<dbReference type="EMBL" id="JAPEVB010000002">
    <property type="protein sequence ID" value="KAJ4393474.1"/>
    <property type="molecule type" value="Genomic_DNA"/>
</dbReference>
<dbReference type="AlphaFoldDB" id="A0A9W8YWX6"/>
<sequence>MPAMDESDAVSLVALIISIIALIGTILQLLQQYFSSAEGFSNCGEQVVGQWSLYRARKFRWTELRFEVQFEVPVMFVCPATNEKGPLPGQPLWHVNGTPQSEADTRTPSDEAEKRSKESLKSSKKASETVHTADNERANWFILLQALQTMEKSSMLWQKSKLLEDKAALGPKAGVHLPDSIAPWEEHTAVVALQPKRKSWDTMPSEVRKPYATTTICHLIEMAAMLGLHWKEFDRSNHKYLAEGNGYLLTGQNVEDLGIMFHFQIYGSNSFTSHRVIPNDMVKMLAFGNVPTIYGPEPNEGGKRLYDNEDPKASGVLQFGSTEELVESLTNYSCNSKTTNYFRDDKMKHGHLFPVVFEILGMVGHCVYMPNTYYRFIPNPTTFSWNRKNFSLRKLLLEFRHNLNHDHSIRTTYHILQLQDWAENLGLYLKGWAKERDFSMALLRCLHQTIEKCDKFLTSDDSMEMMVQLVVREHIQEVMKLLNEPRSQSKADNEGDDSTLASNDRTPTFEDLNSAAPEVRQGKLMEIYFKTVRPAVIQNCPLALKKRGTGPYVPSVASRSEFDMSSDNDETPVISPAPRSETPQLFVEKPHPEENANTKLRRMPTEKEEDMAEDVWCTLVFRMLCWLLLHDFHKKDVQISKSELYQSRLPVYIA</sequence>
<keyword evidence="2" id="KW-1133">Transmembrane helix</keyword>
<feature type="transmembrane region" description="Helical" evidence="2">
    <location>
        <begin position="12"/>
        <end position="30"/>
    </location>
</feature>
<keyword evidence="2" id="KW-0812">Transmembrane</keyword>
<evidence type="ECO:0008006" key="5">
    <source>
        <dbReference type="Google" id="ProtNLM"/>
    </source>
</evidence>
<evidence type="ECO:0000256" key="2">
    <source>
        <dbReference type="SAM" id="Phobius"/>
    </source>
</evidence>
<name>A0A9W8YWX6_9PEZI</name>
<keyword evidence="2" id="KW-0472">Membrane</keyword>
<reference evidence="3" key="1">
    <citation type="submission" date="2022-10" db="EMBL/GenBank/DDBJ databases">
        <title>Tapping the CABI collections for fungal endophytes: first genome assemblies for Collariella, Neodidymelliopsis, Ascochyta clinopodiicola, Didymella pomorum, Didymosphaeria variabile, Neocosmospora piperis and Neocucurbitaria cava.</title>
        <authorList>
            <person name="Hill R."/>
        </authorList>
    </citation>
    <scope>NUCLEOTIDE SEQUENCE</scope>
    <source>
        <strain evidence="3">IMI 355082</strain>
    </source>
</reference>
<gene>
    <name evidence="3" type="ORF">N0V93_002686</name>
</gene>
<keyword evidence="4" id="KW-1185">Reference proteome</keyword>
<organism evidence="3 4">
    <name type="scientific">Gnomoniopsis smithogilvyi</name>
    <dbReference type="NCBI Taxonomy" id="1191159"/>
    <lineage>
        <taxon>Eukaryota</taxon>
        <taxon>Fungi</taxon>
        <taxon>Dikarya</taxon>
        <taxon>Ascomycota</taxon>
        <taxon>Pezizomycotina</taxon>
        <taxon>Sordariomycetes</taxon>
        <taxon>Sordariomycetidae</taxon>
        <taxon>Diaporthales</taxon>
        <taxon>Gnomoniaceae</taxon>
        <taxon>Gnomoniopsis</taxon>
    </lineage>
</organism>
<comment type="caution">
    <text evidence="3">The sequence shown here is derived from an EMBL/GenBank/DDBJ whole genome shotgun (WGS) entry which is preliminary data.</text>
</comment>
<accession>A0A9W8YWX6</accession>
<dbReference type="OrthoDB" id="5227693at2759"/>